<organism evidence="2 3">
    <name type="scientific">Cytospora leucostoma</name>
    <dbReference type="NCBI Taxonomy" id="1230097"/>
    <lineage>
        <taxon>Eukaryota</taxon>
        <taxon>Fungi</taxon>
        <taxon>Dikarya</taxon>
        <taxon>Ascomycota</taxon>
        <taxon>Pezizomycotina</taxon>
        <taxon>Sordariomycetes</taxon>
        <taxon>Sordariomycetidae</taxon>
        <taxon>Diaporthales</taxon>
        <taxon>Cytosporaceae</taxon>
        <taxon>Cytospora</taxon>
    </lineage>
</organism>
<reference evidence="2 3" key="1">
    <citation type="submission" date="2015-09" db="EMBL/GenBank/DDBJ databases">
        <title>Host preference determinants of Valsa canker pathogens revealed by comparative genomics.</title>
        <authorList>
            <person name="Yin Z."/>
            <person name="Huang L."/>
        </authorList>
    </citation>
    <scope>NUCLEOTIDE SEQUENCE [LARGE SCALE GENOMIC DNA]</scope>
    <source>
        <strain evidence="2 3">SXYLt</strain>
    </source>
</reference>
<sequence length="324" mass="36278">MPTAVQIVIHEKDVEALEAAYICGDFLVENASKVEDPAIWQQWSTSAKDYKDNFRDLLKRMKGAIIEADMAEDHNPRGHVKEEPGPKDERATTASLSDDGLPRPRKRARLDPGSFGVNQEAAYNEKEAFFRALAQAQYTHSLDFSEKCTAIKAVAMKRPVPVMGRVKQGNWYPIDVTLLYDMNGTSVFLPPSVVPYFMEFITFVRGLDKEQLTDMMPVFFILKHFLHIKEDFGPVPLAYTDGEDDEDKKVVDIDATLQAWKNKYLSGLCDVSERALATRIVAMRKYMEDYGVAKAGALTYTALADLAGAITSAELDVAYGRGKF</sequence>
<dbReference type="OrthoDB" id="10295672at2759"/>
<evidence type="ECO:0000256" key="1">
    <source>
        <dbReference type="SAM" id="MobiDB-lite"/>
    </source>
</evidence>
<evidence type="ECO:0000313" key="2">
    <source>
        <dbReference type="EMBL" id="ROW09927.1"/>
    </source>
</evidence>
<gene>
    <name evidence="2" type="ORF">VPNG_06284</name>
</gene>
<dbReference type="InParanoid" id="A0A423X298"/>
<dbReference type="Proteomes" id="UP000285146">
    <property type="component" value="Unassembled WGS sequence"/>
</dbReference>
<dbReference type="AlphaFoldDB" id="A0A423X298"/>
<protein>
    <submittedName>
        <fullName evidence="2">Uncharacterized protein</fullName>
    </submittedName>
</protein>
<dbReference type="EMBL" id="LKEB01000030">
    <property type="protein sequence ID" value="ROW09927.1"/>
    <property type="molecule type" value="Genomic_DNA"/>
</dbReference>
<evidence type="ECO:0000313" key="3">
    <source>
        <dbReference type="Proteomes" id="UP000285146"/>
    </source>
</evidence>
<keyword evidence="3" id="KW-1185">Reference proteome</keyword>
<comment type="caution">
    <text evidence="2">The sequence shown here is derived from an EMBL/GenBank/DDBJ whole genome shotgun (WGS) entry which is preliminary data.</text>
</comment>
<feature type="region of interest" description="Disordered" evidence="1">
    <location>
        <begin position="68"/>
        <end position="112"/>
    </location>
</feature>
<feature type="compositionally biased region" description="Basic and acidic residues" evidence="1">
    <location>
        <begin position="71"/>
        <end position="91"/>
    </location>
</feature>
<name>A0A423X298_9PEZI</name>
<proteinExistence type="predicted"/>
<accession>A0A423X298</accession>